<organism evidence="3 4">
    <name type="scientific">Methylobacterium marchantiae</name>
    <dbReference type="NCBI Taxonomy" id="600331"/>
    <lineage>
        <taxon>Bacteria</taxon>
        <taxon>Pseudomonadati</taxon>
        <taxon>Pseudomonadota</taxon>
        <taxon>Alphaproteobacteria</taxon>
        <taxon>Hyphomicrobiales</taxon>
        <taxon>Methylobacteriaceae</taxon>
        <taxon>Methylobacterium</taxon>
    </lineage>
</organism>
<reference evidence="4" key="1">
    <citation type="journal article" date="2019" name="Int. J. Syst. Evol. Microbiol.">
        <title>The Global Catalogue of Microorganisms (GCM) 10K type strain sequencing project: providing services to taxonomists for standard genome sequencing and annotation.</title>
        <authorList>
            <consortium name="The Broad Institute Genomics Platform"/>
            <consortium name="The Broad Institute Genome Sequencing Center for Infectious Disease"/>
            <person name="Wu L."/>
            <person name="Ma J."/>
        </authorList>
    </citation>
    <scope>NUCLEOTIDE SEQUENCE [LARGE SCALE GENOMIC DNA]</scope>
    <source>
        <strain evidence="4">CCUG 56108</strain>
    </source>
</reference>
<keyword evidence="4" id="KW-1185">Reference proteome</keyword>
<feature type="compositionally biased region" description="Low complexity" evidence="1">
    <location>
        <begin position="50"/>
        <end position="67"/>
    </location>
</feature>
<evidence type="ECO:0000256" key="1">
    <source>
        <dbReference type="SAM" id="MobiDB-lite"/>
    </source>
</evidence>
<evidence type="ECO:0000256" key="2">
    <source>
        <dbReference type="SAM" id="SignalP"/>
    </source>
</evidence>
<dbReference type="RefSeq" id="WP_238209157.1">
    <property type="nucleotide sequence ID" value="NZ_JBHTND010000015.1"/>
</dbReference>
<comment type="caution">
    <text evidence="3">The sequence shown here is derived from an EMBL/GenBank/DDBJ whole genome shotgun (WGS) entry which is preliminary data.</text>
</comment>
<accession>A0ABW3X0K0</accession>
<dbReference type="EMBL" id="JBHTND010000015">
    <property type="protein sequence ID" value="MFD1302404.1"/>
    <property type="molecule type" value="Genomic_DNA"/>
</dbReference>
<feature type="region of interest" description="Disordered" evidence="1">
    <location>
        <begin position="47"/>
        <end position="88"/>
    </location>
</feature>
<feature type="signal peptide" evidence="2">
    <location>
        <begin position="1"/>
        <end position="22"/>
    </location>
</feature>
<dbReference type="Proteomes" id="UP001597176">
    <property type="component" value="Unassembled WGS sequence"/>
</dbReference>
<evidence type="ECO:0008006" key="5">
    <source>
        <dbReference type="Google" id="ProtNLM"/>
    </source>
</evidence>
<name>A0ABW3X0K0_9HYPH</name>
<evidence type="ECO:0000313" key="4">
    <source>
        <dbReference type="Proteomes" id="UP001597176"/>
    </source>
</evidence>
<gene>
    <name evidence="3" type="ORF">ACFQ4G_12570</name>
</gene>
<proteinExistence type="predicted"/>
<protein>
    <recommendedName>
        <fullName evidence="5">Porin</fullName>
    </recommendedName>
</protein>
<feature type="chain" id="PRO_5046675890" description="Porin" evidence="2">
    <location>
        <begin position="23"/>
        <end position="88"/>
    </location>
</feature>
<sequence>MRAVLMTMSLCLPMVLPGMAKAEDFTGFYAGVNAGYAFGRDRGVRPPDFPSLSSKAAPDASALPPSAVQASEAMKGAKSRAATSPLLR</sequence>
<evidence type="ECO:0000313" key="3">
    <source>
        <dbReference type="EMBL" id="MFD1302404.1"/>
    </source>
</evidence>
<keyword evidence="2" id="KW-0732">Signal</keyword>